<name>G8ZUA4_TORDE</name>
<organism evidence="3 4">
    <name type="scientific">Torulaspora delbrueckii</name>
    <name type="common">Yeast</name>
    <name type="synonym">Candida colliculosa</name>
    <dbReference type="NCBI Taxonomy" id="4950"/>
    <lineage>
        <taxon>Eukaryota</taxon>
        <taxon>Fungi</taxon>
        <taxon>Dikarya</taxon>
        <taxon>Ascomycota</taxon>
        <taxon>Saccharomycotina</taxon>
        <taxon>Saccharomycetes</taxon>
        <taxon>Saccharomycetales</taxon>
        <taxon>Saccharomycetaceae</taxon>
        <taxon>Torulaspora</taxon>
    </lineage>
</organism>
<sequence length="563" mass="65068">MRFYAKFVVALASLTALLHYYCSTSECSVELQQICRYTSPTVWDELLVEQNGFYKNHVHSVLELIHGEYADRVEPHLLKLGSDVHDKVYTPAVVYAKESCDSSLQWMSEHIFQLRRKVAFYYNVMVRPTIQKIVFYCKLGEFCAALHSRLGPFLEKVRFVWHYLRPYTEKARSSVEQSYSELRDVYYRSSHWMAGGTFEEKKTTEQTVTSSDSETEVESDDEDEEEEIETSTITSTVLVTVTMDDNSVASQTEEAALQVSEQEALQDEFDAWSHLIDQKSSNLIKMFNKDVDKMAKRKIAESEPLIKEKTNRTHQIAQQYFRKLNKAIQDINCTSEVTDSGEIIYFDQSGTTQLANYITRPLVRAIFNETHSELESLTKEIEQDLQTLTDNIQSHVTDLREDLLEVYEEWGDVMISEWSKRLAYVDVVAVHLNVNEEDQLDISSDNWRRFLHLKKQVIKARDDLANHPANVKALKTFLNKAQWIIETVTKESGEYLYILRARANLAFQERERQERERSAKELATSHPSSSANGTVPDDQPNHVEDQVHKPIEESAPALEDPEI</sequence>
<dbReference type="eggNOG" id="ENOG502QT2T">
    <property type="taxonomic scope" value="Eukaryota"/>
</dbReference>
<evidence type="ECO:0000313" key="3">
    <source>
        <dbReference type="EMBL" id="CCE92198.1"/>
    </source>
</evidence>
<dbReference type="GO" id="GO:0030476">
    <property type="term" value="P:ascospore wall assembly"/>
    <property type="evidence" value="ECO:0007669"/>
    <property type="project" value="EnsemblFungi"/>
</dbReference>
<evidence type="ECO:0000256" key="1">
    <source>
        <dbReference type="SAM" id="MobiDB-lite"/>
    </source>
</evidence>
<evidence type="ECO:0008006" key="5">
    <source>
        <dbReference type="Google" id="ProtNLM"/>
    </source>
</evidence>
<evidence type="ECO:0000313" key="4">
    <source>
        <dbReference type="Proteomes" id="UP000005627"/>
    </source>
</evidence>
<dbReference type="EMBL" id="HE616745">
    <property type="protein sequence ID" value="CCE92198.1"/>
    <property type="molecule type" value="Genomic_DNA"/>
</dbReference>
<dbReference type="FunCoup" id="G8ZUA4">
    <property type="interactions" value="28"/>
</dbReference>
<feature type="region of interest" description="Disordered" evidence="1">
    <location>
        <begin position="201"/>
        <end position="231"/>
    </location>
</feature>
<dbReference type="HOGENOM" id="CLU_023952_1_0_1"/>
<evidence type="ECO:0000256" key="2">
    <source>
        <dbReference type="SAM" id="SignalP"/>
    </source>
</evidence>
<dbReference type="InParanoid" id="G8ZUA4"/>
<dbReference type="KEGG" id="tdl:TDEL_0D06140"/>
<feature type="compositionally biased region" description="Basic and acidic residues" evidence="1">
    <location>
        <begin position="510"/>
        <end position="520"/>
    </location>
</feature>
<proteinExistence type="predicted"/>
<dbReference type="AlphaFoldDB" id="G8ZUA4"/>
<dbReference type="GeneID" id="11503565"/>
<dbReference type="OrthoDB" id="3260408at2759"/>
<keyword evidence="4" id="KW-1185">Reference proteome</keyword>
<accession>G8ZUA4</accession>
<feature type="compositionally biased region" description="Basic and acidic residues" evidence="1">
    <location>
        <begin position="539"/>
        <end position="552"/>
    </location>
</feature>
<dbReference type="Proteomes" id="UP000005627">
    <property type="component" value="Chromosome 4"/>
</dbReference>
<feature type="chain" id="PRO_5003519603" description="Sensitivity to high expression protein 10" evidence="2">
    <location>
        <begin position="25"/>
        <end position="563"/>
    </location>
</feature>
<keyword evidence="2" id="KW-0732">Signal</keyword>
<feature type="region of interest" description="Disordered" evidence="1">
    <location>
        <begin position="510"/>
        <end position="563"/>
    </location>
</feature>
<protein>
    <recommendedName>
        <fullName evidence="5">Sensitivity to high expression protein 10</fullName>
    </recommendedName>
</protein>
<gene>
    <name evidence="3" type="primary">TDEL0D06140</name>
    <name evidence="3" type="ORF">TDEL_0D06140</name>
</gene>
<feature type="compositionally biased region" description="Acidic residues" evidence="1">
    <location>
        <begin position="213"/>
        <end position="229"/>
    </location>
</feature>
<dbReference type="RefSeq" id="XP_003681409.1">
    <property type="nucleotide sequence ID" value="XM_003681361.1"/>
</dbReference>
<reference evidence="3 4" key="1">
    <citation type="journal article" date="2011" name="Proc. Natl. Acad. Sci. U.S.A.">
        <title>Evolutionary erosion of yeast sex chromosomes by mating-type switching accidents.</title>
        <authorList>
            <person name="Gordon J.L."/>
            <person name="Armisen D."/>
            <person name="Proux-Wera E."/>
            <person name="Oheigeartaigh S.S."/>
            <person name="Byrne K.P."/>
            <person name="Wolfe K.H."/>
        </authorList>
    </citation>
    <scope>NUCLEOTIDE SEQUENCE [LARGE SCALE GENOMIC DNA]</scope>
    <source>
        <strain evidence="4">ATCC 10662 / CBS 1146 / NBRC 0425 / NCYC 2629 / NRRL Y-866</strain>
    </source>
</reference>
<dbReference type="STRING" id="1076872.G8ZUA4"/>
<feature type="signal peptide" evidence="2">
    <location>
        <begin position="1"/>
        <end position="24"/>
    </location>
</feature>